<keyword evidence="2" id="KW-0328">Glycosyltransferase</keyword>
<feature type="transmembrane region" description="Helical" evidence="4">
    <location>
        <begin position="233"/>
        <end position="254"/>
    </location>
</feature>
<evidence type="ECO:0000256" key="3">
    <source>
        <dbReference type="ARBA" id="ARBA00022679"/>
    </source>
</evidence>
<dbReference type="STRING" id="1618550.UT39_C0001G0053"/>
<dbReference type="Pfam" id="PF00535">
    <property type="entry name" value="Glycos_transf_2"/>
    <property type="match status" value="1"/>
</dbReference>
<accession>A0A0G0N955</accession>
<comment type="caution">
    <text evidence="6">The sequence shown here is derived from an EMBL/GenBank/DDBJ whole genome shotgun (WGS) entry which is preliminary data.</text>
</comment>
<organism evidence="6 7">
    <name type="scientific">Candidatus Woesebacteria bacterium GW2011_GWA1_39_21</name>
    <dbReference type="NCBI Taxonomy" id="1618550"/>
    <lineage>
        <taxon>Bacteria</taxon>
        <taxon>Candidatus Woeseibacteriota</taxon>
    </lineage>
</organism>
<dbReference type="AlphaFoldDB" id="A0A0G0N955"/>
<dbReference type="GO" id="GO:0016757">
    <property type="term" value="F:glycosyltransferase activity"/>
    <property type="evidence" value="ECO:0007669"/>
    <property type="project" value="UniProtKB-KW"/>
</dbReference>
<evidence type="ECO:0000256" key="2">
    <source>
        <dbReference type="ARBA" id="ARBA00022676"/>
    </source>
</evidence>
<keyword evidence="4" id="KW-0472">Membrane</keyword>
<dbReference type="Proteomes" id="UP000034246">
    <property type="component" value="Unassembled WGS sequence"/>
</dbReference>
<evidence type="ECO:0000313" key="6">
    <source>
        <dbReference type="EMBL" id="KKR11998.1"/>
    </source>
</evidence>
<dbReference type="EMBL" id="LBWP01000001">
    <property type="protein sequence ID" value="KKR11998.1"/>
    <property type="molecule type" value="Genomic_DNA"/>
</dbReference>
<dbReference type="PANTHER" id="PTHR43630:SF1">
    <property type="entry name" value="POLY-BETA-1,6-N-ACETYL-D-GLUCOSAMINE SYNTHASE"/>
    <property type="match status" value="1"/>
</dbReference>
<dbReference type="InterPro" id="IPR001173">
    <property type="entry name" value="Glyco_trans_2-like"/>
</dbReference>
<evidence type="ECO:0000256" key="4">
    <source>
        <dbReference type="SAM" id="Phobius"/>
    </source>
</evidence>
<name>A0A0G0N955_9BACT</name>
<evidence type="ECO:0000259" key="5">
    <source>
        <dbReference type="Pfam" id="PF00535"/>
    </source>
</evidence>
<keyword evidence="4" id="KW-0812">Transmembrane</keyword>
<evidence type="ECO:0000256" key="1">
    <source>
        <dbReference type="ARBA" id="ARBA00006739"/>
    </source>
</evidence>
<sequence length="305" mass="34994">MEKVKIHFSIGICAYNEEENITNLIKSITKQELGSEFSIREILIIASGCTDNTVSIIKKLKKKNKKIRLIIQVNREGKAKAVNLFIKYAKSKYLILQSADTILDKKCYFLLLNKLKNKSVGMVGGKVIPTDNPDTFCGFANQLKWKLHHLVNLKFPERPKVGELIAFKKVFKRIPPNTAVDEASIEPLIKLQDYKVIYEEKAIVYNSGPKTIRELLSQRRRIFAGHYETKLHYGYEVITFSNFLILPVFLSTLNFNAKELIFSAFTVILEIIARIFGYLDVTYKLRDHSVWKIVTSSKNPKSTIT</sequence>
<reference evidence="6 7" key="1">
    <citation type="journal article" date="2015" name="Nature">
        <title>rRNA introns, odd ribosomes, and small enigmatic genomes across a large radiation of phyla.</title>
        <authorList>
            <person name="Brown C.T."/>
            <person name="Hug L.A."/>
            <person name="Thomas B.C."/>
            <person name="Sharon I."/>
            <person name="Castelle C.J."/>
            <person name="Singh A."/>
            <person name="Wilkins M.J."/>
            <person name="Williams K.H."/>
            <person name="Banfield J.F."/>
        </authorList>
    </citation>
    <scope>NUCLEOTIDE SEQUENCE [LARGE SCALE GENOMIC DNA]</scope>
</reference>
<keyword evidence="4" id="KW-1133">Transmembrane helix</keyword>
<dbReference type="SUPFAM" id="SSF53448">
    <property type="entry name" value="Nucleotide-diphospho-sugar transferases"/>
    <property type="match status" value="1"/>
</dbReference>
<dbReference type="PANTHER" id="PTHR43630">
    <property type="entry name" value="POLY-BETA-1,6-N-ACETYL-D-GLUCOSAMINE SYNTHASE"/>
    <property type="match status" value="1"/>
</dbReference>
<keyword evidence="3 6" id="KW-0808">Transferase</keyword>
<gene>
    <name evidence="6" type="ORF">UT39_C0001G0053</name>
</gene>
<comment type="similarity">
    <text evidence="1">Belongs to the glycosyltransferase 2 family.</text>
</comment>
<feature type="transmembrane region" description="Helical" evidence="4">
    <location>
        <begin position="260"/>
        <end position="279"/>
    </location>
</feature>
<protein>
    <submittedName>
        <fullName evidence="6">Glycosyl transferase family 2</fullName>
    </submittedName>
</protein>
<dbReference type="Gene3D" id="3.90.550.10">
    <property type="entry name" value="Spore Coat Polysaccharide Biosynthesis Protein SpsA, Chain A"/>
    <property type="match status" value="1"/>
</dbReference>
<dbReference type="InterPro" id="IPR029044">
    <property type="entry name" value="Nucleotide-diphossugar_trans"/>
</dbReference>
<feature type="domain" description="Glycosyltransferase 2-like" evidence="5">
    <location>
        <begin position="9"/>
        <end position="145"/>
    </location>
</feature>
<proteinExistence type="inferred from homology"/>
<evidence type="ECO:0000313" key="7">
    <source>
        <dbReference type="Proteomes" id="UP000034246"/>
    </source>
</evidence>